<accession>X1I9P5</accession>
<reference evidence="2" key="1">
    <citation type="journal article" date="2014" name="Front. Microbiol.">
        <title>High frequency of phylogenetically diverse reductive dehalogenase-homologous genes in deep subseafloor sedimentary metagenomes.</title>
        <authorList>
            <person name="Kawai M."/>
            <person name="Futagami T."/>
            <person name="Toyoda A."/>
            <person name="Takaki Y."/>
            <person name="Nishi S."/>
            <person name="Hori S."/>
            <person name="Arai W."/>
            <person name="Tsubouchi T."/>
            <person name="Morono Y."/>
            <person name="Uchiyama I."/>
            <person name="Ito T."/>
            <person name="Fujiyama A."/>
            <person name="Inagaki F."/>
            <person name="Takami H."/>
        </authorList>
    </citation>
    <scope>NUCLEOTIDE SEQUENCE</scope>
    <source>
        <strain evidence="2">Expedition CK06-06</strain>
    </source>
</reference>
<proteinExistence type="predicted"/>
<evidence type="ECO:0000256" key="1">
    <source>
        <dbReference type="SAM" id="Coils"/>
    </source>
</evidence>
<name>X1I9P5_9ZZZZ</name>
<gene>
    <name evidence="2" type="ORF">S03H2_53889</name>
</gene>
<sequence>MSSLQDILHQIEGLEKLIEKCDRERKKMGREEANKAKMNLDSLLTTSNYRQIKENLKEVKELEAARDRLWKKYFGLFKGGDKQ</sequence>
<dbReference type="EMBL" id="BARU01034320">
    <property type="protein sequence ID" value="GAH62824.1"/>
    <property type="molecule type" value="Genomic_DNA"/>
</dbReference>
<feature type="coiled-coil region" evidence="1">
    <location>
        <begin position="4"/>
        <end position="34"/>
    </location>
</feature>
<comment type="caution">
    <text evidence="2">The sequence shown here is derived from an EMBL/GenBank/DDBJ whole genome shotgun (WGS) entry which is preliminary data.</text>
</comment>
<organism evidence="2">
    <name type="scientific">marine sediment metagenome</name>
    <dbReference type="NCBI Taxonomy" id="412755"/>
    <lineage>
        <taxon>unclassified sequences</taxon>
        <taxon>metagenomes</taxon>
        <taxon>ecological metagenomes</taxon>
    </lineage>
</organism>
<protein>
    <submittedName>
        <fullName evidence="2">Uncharacterized protein</fullName>
    </submittedName>
</protein>
<dbReference type="AlphaFoldDB" id="X1I9P5"/>
<keyword evidence="1" id="KW-0175">Coiled coil</keyword>
<evidence type="ECO:0000313" key="2">
    <source>
        <dbReference type="EMBL" id="GAH62824.1"/>
    </source>
</evidence>